<feature type="compositionally biased region" description="Basic and acidic residues" evidence="1">
    <location>
        <begin position="372"/>
        <end position="382"/>
    </location>
</feature>
<dbReference type="VEuPathDB" id="FungiDB:JI435_126530"/>
<sequence length="774" mass="86674">MLNTPRAPRSENAYQLSSTSTSSNIPKDDSLHHPTPRPVLARHSTSLIDHADQLQVEHIGQIKNGPASRSSHHEIRRDGYTWGLKPASDDLSDPRRHSRNPLLPAQVREKTPPSLEELMRPPQNEDADAAHNDRVSRANTGDTMSSVRNVGIPSTRPESVTRRSTRKLSVAVFAKGLFPPASSSEECRERRESASSMGFNGDGRKKRRPSFVLSSTVDQGGFMKPSHGQTNAESSKTQKPTHLSKKSSMKSSLRDRRNVNFDLSLPIEPPDLPPRSRSPLTKSSSITPARPRSPKTPWIRDEPLQWTQAASQNTAPIFEEDYVGQATVEEGTPGSGLLPDNDPISSSHSPTFERPSVKVRDRCYVTRPRFNRSRDSRGEHSSDALAHTPDGSWAPNDEREYQEQKNQTAVELEQLSQVTKEARSKRWRWARSATRSSDGSHSSPIAEPTRDRKFSVNPFRRSNRLAEQTDQDQDSKHRQSPHANRLWWIGKQSPPPPEPEVTKIKPPSHIAMPSAFTPPGMHHIPTPPTLDANGDIKGKLADFFFDHGTDIDRRPKARPSPGGYWDSDALLMSFKSPSIQPSDSTEEGPEGPVPEYAPRSFTCDANDYGTPGLVVRPGGYMNAGIPRLPRPANTEETWFRRCIVEQTQLTAAALRKIDERKKFEWIVPEHLPGSPLCPLHKNYQGYSIGVCYWHGRRRRMSGSNGSEGSDEFVGGVYELGKKEQRKRRRARAAAERRGDVEVKRGARGWQVGMFDQSPEEHKPKRNRLQSLSNS</sequence>
<feature type="region of interest" description="Disordered" evidence="1">
    <location>
        <begin position="180"/>
        <end position="301"/>
    </location>
</feature>
<evidence type="ECO:0000313" key="2">
    <source>
        <dbReference type="EMBL" id="QRD06942.1"/>
    </source>
</evidence>
<dbReference type="RefSeq" id="XP_001802874.1">
    <property type="nucleotide sequence ID" value="XM_001802822.1"/>
</dbReference>
<feature type="region of interest" description="Disordered" evidence="1">
    <location>
        <begin position="575"/>
        <end position="601"/>
    </location>
</feature>
<feature type="region of interest" description="Disordered" evidence="1">
    <location>
        <begin position="328"/>
        <end position="502"/>
    </location>
</feature>
<dbReference type="OMA" id="LCYWHGR"/>
<feature type="compositionally biased region" description="Polar residues" evidence="1">
    <location>
        <begin position="137"/>
        <end position="148"/>
    </location>
</feature>
<name>A0A7U2IBQ9_PHANO</name>
<evidence type="ECO:0000313" key="3">
    <source>
        <dbReference type="Proteomes" id="UP000663193"/>
    </source>
</evidence>
<keyword evidence="3" id="KW-1185">Reference proteome</keyword>
<feature type="compositionally biased region" description="Polar residues" evidence="1">
    <location>
        <begin position="227"/>
        <end position="241"/>
    </location>
</feature>
<feature type="region of interest" description="Disordered" evidence="1">
    <location>
        <begin position="79"/>
        <end position="164"/>
    </location>
</feature>
<feature type="compositionally biased region" description="Basic and acidic residues" evidence="1">
    <location>
        <begin position="355"/>
        <end position="364"/>
    </location>
</feature>
<reference evidence="3" key="1">
    <citation type="journal article" date="2021" name="BMC Genomics">
        <title>Chromosome-level genome assembly and manually-curated proteome of model necrotroph Parastagonospora nodorum Sn15 reveals a genome-wide trove of candidate effector homologs, and redundancy of virulence-related functions within an accessory chromosome.</title>
        <authorList>
            <person name="Bertazzoni S."/>
            <person name="Jones D.A.B."/>
            <person name="Phan H.T."/>
            <person name="Tan K.-C."/>
            <person name="Hane J.K."/>
        </authorList>
    </citation>
    <scope>NUCLEOTIDE SEQUENCE [LARGE SCALE GENOMIC DNA]</scope>
    <source>
        <strain evidence="3">SN15 / ATCC MYA-4574 / FGSC 10173)</strain>
    </source>
</reference>
<feature type="compositionally biased region" description="Polar residues" evidence="1">
    <location>
        <begin position="12"/>
        <end position="25"/>
    </location>
</feature>
<gene>
    <name evidence="2" type="ORF">JI435_126530</name>
</gene>
<protein>
    <submittedName>
        <fullName evidence="2">Uncharacterized protein</fullName>
    </submittedName>
</protein>
<feature type="compositionally biased region" description="Polar residues" evidence="1">
    <location>
        <begin position="404"/>
        <end position="419"/>
    </location>
</feature>
<dbReference type="OrthoDB" id="3648773at2759"/>
<dbReference type="Proteomes" id="UP000663193">
    <property type="component" value="Chromosome 21"/>
</dbReference>
<dbReference type="AlphaFoldDB" id="A0A7U2IBQ9"/>
<feature type="region of interest" description="Disordered" evidence="1">
    <location>
        <begin position="747"/>
        <end position="774"/>
    </location>
</feature>
<feature type="region of interest" description="Disordered" evidence="1">
    <location>
        <begin position="1"/>
        <end position="38"/>
    </location>
</feature>
<accession>A0A7U2IBQ9</accession>
<evidence type="ECO:0000256" key="1">
    <source>
        <dbReference type="SAM" id="MobiDB-lite"/>
    </source>
</evidence>
<proteinExistence type="predicted"/>
<dbReference type="EMBL" id="CP069043">
    <property type="protein sequence ID" value="QRD06942.1"/>
    <property type="molecule type" value="Genomic_DNA"/>
</dbReference>
<organism evidence="2 3">
    <name type="scientific">Phaeosphaeria nodorum (strain SN15 / ATCC MYA-4574 / FGSC 10173)</name>
    <name type="common">Glume blotch fungus</name>
    <name type="synonym">Parastagonospora nodorum</name>
    <dbReference type="NCBI Taxonomy" id="321614"/>
    <lineage>
        <taxon>Eukaryota</taxon>
        <taxon>Fungi</taxon>
        <taxon>Dikarya</taxon>
        <taxon>Ascomycota</taxon>
        <taxon>Pezizomycotina</taxon>
        <taxon>Dothideomycetes</taxon>
        <taxon>Pleosporomycetidae</taxon>
        <taxon>Pleosporales</taxon>
        <taxon>Pleosporineae</taxon>
        <taxon>Phaeosphaeriaceae</taxon>
        <taxon>Parastagonospora</taxon>
    </lineage>
</organism>
<dbReference type="KEGG" id="pno:SNOG_12653"/>